<reference evidence="5" key="1">
    <citation type="submission" date="2017-09" db="EMBL/GenBank/DDBJ databases">
        <title>Depth-based differentiation of microbial function through sediment-hosted aquifers and enrichment of novel symbionts in the deep terrestrial subsurface.</title>
        <authorList>
            <person name="Probst A.J."/>
            <person name="Ladd B."/>
            <person name="Jarett J.K."/>
            <person name="Geller-Mcgrath D.E."/>
            <person name="Sieber C.M.K."/>
            <person name="Emerson J.B."/>
            <person name="Anantharaman K."/>
            <person name="Thomas B.C."/>
            <person name="Malmstrom R."/>
            <person name="Stieglmeier M."/>
            <person name="Klingl A."/>
            <person name="Woyke T."/>
            <person name="Ryan C.M."/>
            <person name="Banfield J.F."/>
        </authorList>
    </citation>
    <scope>NUCLEOTIDE SEQUENCE [LARGE SCALE GENOMIC DNA]</scope>
</reference>
<organism evidence="4 5">
    <name type="scientific">Candidatus Doudnabacteria bacterium CG10_big_fil_rev_8_21_14_0_10_41_10</name>
    <dbReference type="NCBI Taxonomy" id="1974551"/>
    <lineage>
        <taxon>Bacteria</taxon>
        <taxon>Candidatus Doudnaibacteriota</taxon>
    </lineage>
</organism>
<comment type="caution">
    <text evidence="4">The sequence shown here is derived from an EMBL/GenBank/DDBJ whole genome shotgun (WGS) entry which is preliminary data.</text>
</comment>
<dbReference type="SMART" id="SM00560">
    <property type="entry name" value="LamGL"/>
    <property type="match status" value="1"/>
</dbReference>
<dbReference type="EMBL" id="PFAJ01000003">
    <property type="protein sequence ID" value="PIR97688.1"/>
    <property type="molecule type" value="Genomic_DNA"/>
</dbReference>
<name>A0A2H0VF12_9BACT</name>
<evidence type="ECO:0000256" key="2">
    <source>
        <dbReference type="ARBA" id="ARBA00023157"/>
    </source>
</evidence>
<dbReference type="SUPFAM" id="SSF49899">
    <property type="entry name" value="Concanavalin A-like lectins/glucanases"/>
    <property type="match status" value="2"/>
</dbReference>
<dbReference type="AlphaFoldDB" id="A0A2H0VF12"/>
<keyword evidence="1" id="KW-0732">Signal</keyword>
<dbReference type="Gene3D" id="2.60.120.200">
    <property type="match status" value="2"/>
</dbReference>
<dbReference type="Proteomes" id="UP000230557">
    <property type="component" value="Unassembled WGS sequence"/>
</dbReference>
<dbReference type="InterPro" id="IPR006558">
    <property type="entry name" value="LamG-like"/>
</dbReference>
<dbReference type="Pfam" id="PF13385">
    <property type="entry name" value="Laminin_G_3"/>
    <property type="match status" value="2"/>
</dbReference>
<proteinExistence type="predicted"/>
<sequence length="783" mass="84585">MLDEIRIAETARSADWIKTEYNNQSATSTFYTTYSEDSLESAVSGGYSTVGWNDTGWSHRRVITIDDTKVTGASGHSNFPMLFRRTDPDLRSIEYGGKVASSTAGDLLFTDWEGNTIDYEIESYTANTGELIAWVEVPFVSSTSTRDILMYFGNPGASYQPTNEAVWDSDYRGVFHLPNGATLGVRDSTANNNDGTDNSASATNGKIDGAASLNNSTSNIDTGLTNFATGAAAKSFSMWVYKTNTEVDVPFGYGAGSTKQMFGTYIDNVSVYFWGYGGVGNGDYDSNLDITLNNWNHIAMTYDGTDVRTYVNGQAGSVTTVALNTGSTCSTMGENCSNGANRFGGSLDELRVTDSTLSADWIATEYQNQSDPDTFYSFGVESVATRTASPATPQAAVAVRTSTGSGFSWYNSSWTNSKQITIDPNKVSGTTGHTNFPMLFSVTDADLADTSNGGRVASAAGDDILFVDWEGKKIDHEIEKYTNTTGELIAWVEVPFVSSTSSRDVYIYYGNGSASYQPTNEATWDSNYTWVLHLTDTTDSTSNGRNLSNLAGSPTTDSSGKIVGAYSYDGNDAHYNGTDYLSYFSTSVATIEAWVKQTGTPPTASPSLWNGDPIISNLDANIGLGSWNSSGNKFGALNWDGNADYVHTASTNDVWTHLILVHTGGNLYFYKDGDSVGSIASGDTVHDSPTSYLLIGGNVFGGGQYFIGSIDEIRVSNIARGADWIKTEYNNQSSPSTFYSYGAAQAETRQDKSGNEVPAIKVRGGVKFRADLWLRKYLNLFDF</sequence>
<feature type="domain" description="LamG-like jellyroll fold" evidence="3">
    <location>
        <begin position="232"/>
        <end position="360"/>
    </location>
</feature>
<accession>A0A2H0VF12</accession>
<evidence type="ECO:0000313" key="4">
    <source>
        <dbReference type="EMBL" id="PIR97688.1"/>
    </source>
</evidence>
<dbReference type="Pfam" id="PF10102">
    <property type="entry name" value="DUF2341"/>
    <property type="match status" value="2"/>
</dbReference>
<evidence type="ECO:0000256" key="1">
    <source>
        <dbReference type="ARBA" id="ARBA00022729"/>
    </source>
</evidence>
<protein>
    <recommendedName>
        <fullName evidence="3">LamG-like jellyroll fold domain-containing protein</fullName>
    </recommendedName>
</protein>
<evidence type="ECO:0000313" key="5">
    <source>
        <dbReference type="Proteomes" id="UP000230557"/>
    </source>
</evidence>
<dbReference type="InterPro" id="IPR013320">
    <property type="entry name" value="ConA-like_dom_sf"/>
</dbReference>
<evidence type="ECO:0000259" key="3">
    <source>
        <dbReference type="SMART" id="SM00560"/>
    </source>
</evidence>
<keyword evidence="2" id="KW-1015">Disulfide bond</keyword>
<dbReference type="InterPro" id="IPR018765">
    <property type="entry name" value="DUF2341"/>
</dbReference>
<gene>
    <name evidence="4" type="ORF">COT91_00195</name>
</gene>